<dbReference type="SUPFAM" id="SSF51011">
    <property type="entry name" value="Glycosyl hydrolase domain"/>
    <property type="match status" value="1"/>
</dbReference>
<sequence length="544" mass="59994">MHDPWWKTSVAYQIYPRSFADADGDGVGDIAGIVSKLDHLADLGIGFIWLSPVYCSPMADNGYDISDYRAIAPEFGTMVGFDRLLAEAKARGIGIVMDLVVNHSSDEHAWFRAARESRDNPMRDFYIWRDPGPDGGPPNDLASYFGGPAWSFDEATGQYYFHLFDRKQPDLNWANPALRAAVWEMMNWWFDKGIAGFRMDVIDLIGKDPDRGITADGPSLFDHLAEMQREVLDGRDVVTVGEAWSASPENALRYCGQGGALSMVFQFSHVTAGWDPVFGKWTDRKPDLVALKRVFNAWQSALAEEGWNSLFWSNHDLPRAVSKYGDDGEWRVRSAKALATVLHLMKGTPYIYQGEEIGMTNTRFDRLDAFDDVEVHGQWPDMRARGLSEAAFLAGANANGRDNARTPMQWDASAHAGFTTGTPWLAVNPNYPAINAAADRADPDGIFAHYRHLVALRKARPIITHGRFVPLAEDHPAVWAYAREHEGQRLTMVANLSGEALGFALPPEGAVTGACLVTNLAPRASLAGAIDLAPWEAVAVLGPA</sequence>
<dbReference type="EMBL" id="BROH01000006">
    <property type="protein sequence ID" value="GKY88419.1"/>
    <property type="molecule type" value="Genomic_DNA"/>
</dbReference>
<reference evidence="3" key="1">
    <citation type="journal article" date="2023" name="Int. J. Syst. Evol. Microbiol.">
        <title>Sinisalibacter aestuarii sp. nov., isolated from estuarine sediment of the Arakawa River.</title>
        <authorList>
            <person name="Arafat S.T."/>
            <person name="Hirano S."/>
            <person name="Sato A."/>
            <person name="Takeuchi K."/>
            <person name="Yasuda T."/>
            <person name="Terahara T."/>
            <person name="Hamada M."/>
            <person name="Kobayashi T."/>
        </authorList>
    </citation>
    <scope>NUCLEOTIDE SEQUENCE</scope>
    <source>
        <strain evidence="3">B-399</strain>
    </source>
</reference>
<dbReference type="CDD" id="cd11333">
    <property type="entry name" value="AmyAc_SI_OligoGlu_DGase"/>
    <property type="match status" value="1"/>
</dbReference>
<dbReference type="InterPro" id="IPR006047">
    <property type="entry name" value="GH13_cat_dom"/>
</dbReference>
<dbReference type="PANTHER" id="PTHR10357:SF179">
    <property type="entry name" value="NEUTRAL AND BASIC AMINO ACID TRANSPORT PROTEIN RBAT"/>
    <property type="match status" value="1"/>
</dbReference>
<dbReference type="PANTHER" id="PTHR10357">
    <property type="entry name" value="ALPHA-AMYLASE FAMILY MEMBER"/>
    <property type="match status" value="1"/>
</dbReference>
<evidence type="ECO:0000259" key="2">
    <source>
        <dbReference type="SMART" id="SM00642"/>
    </source>
</evidence>
<accession>A0ABQ5LU57</accession>
<dbReference type="SMART" id="SM00642">
    <property type="entry name" value="Aamy"/>
    <property type="match status" value="1"/>
</dbReference>
<organism evidence="3 4">
    <name type="scientific">Sinisalibacter aestuarii</name>
    <dbReference type="NCBI Taxonomy" id="2949426"/>
    <lineage>
        <taxon>Bacteria</taxon>
        <taxon>Pseudomonadati</taxon>
        <taxon>Pseudomonadota</taxon>
        <taxon>Alphaproteobacteria</taxon>
        <taxon>Rhodobacterales</taxon>
        <taxon>Roseobacteraceae</taxon>
        <taxon>Sinisalibacter</taxon>
    </lineage>
</organism>
<dbReference type="InterPro" id="IPR045857">
    <property type="entry name" value="O16G_dom_2"/>
</dbReference>
<keyword evidence="4" id="KW-1185">Reference proteome</keyword>
<comment type="caution">
    <text evidence="3">The sequence shown here is derived from an EMBL/GenBank/DDBJ whole genome shotgun (WGS) entry which is preliminary data.</text>
</comment>
<protein>
    <submittedName>
        <fullName evidence="3">Glucan 1,6-alpha-glucosidase</fullName>
    </submittedName>
</protein>
<dbReference type="InterPro" id="IPR013780">
    <property type="entry name" value="Glyco_hydro_b"/>
</dbReference>
<dbReference type="SUPFAM" id="SSF51445">
    <property type="entry name" value="(Trans)glycosidases"/>
    <property type="match status" value="1"/>
</dbReference>
<dbReference type="Gene3D" id="3.90.400.10">
    <property type="entry name" value="Oligo-1,6-glucosidase, Domain 2"/>
    <property type="match status" value="1"/>
</dbReference>
<dbReference type="InterPro" id="IPR017853">
    <property type="entry name" value="GH"/>
</dbReference>
<evidence type="ECO:0000256" key="1">
    <source>
        <dbReference type="ARBA" id="ARBA00008061"/>
    </source>
</evidence>
<name>A0ABQ5LU57_9RHOB</name>
<evidence type="ECO:0000313" key="3">
    <source>
        <dbReference type="EMBL" id="GKY88419.1"/>
    </source>
</evidence>
<dbReference type="Pfam" id="PF00128">
    <property type="entry name" value="Alpha-amylase"/>
    <property type="match status" value="1"/>
</dbReference>
<comment type="similarity">
    <text evidence="1">Belongs to the glycosyl hydrolase 13 family.</text>
</comment>
<proteinExistence type="inferred from homology"/>
<dbReference type="Proteomes" id="UP001144205">
    <property type="component" value="Unassembled WGS sequence"/>
</dbReference>
<gene>
    <name evidence="3" type="primary">treC</name>
    <name evidence="3" type="ORF">STA1M1_22880</name>
</gene>
<evidence type="ECO:0000313" key="4">
    <source>
        <dbReference type="Proteomes" id="UP001144205"/>
    </source>
</evidence>
<dbReference type="RefSeq" id="WP_281842459.1">
    <property type="nucleotide sequence ID" value="NZ_BROH01000006.1"/>
</dbReference>
<dbReference type="NCBIfam" id="NF008183">
    <property type="entry name" value="PRK10933.1"/>
    <property type="match status" value="1"/>
</dbReference>
<dbReference type="Gene3D" id="2.60.40.1180">
    <property type="entry name" value="Golgi alpha-mannosidase II"/>
    <property type="match status" value="1"/>
</dbReference>
<dbReference type="Gene3D" id="3.20.20.80">
    <property type="entry name" value="Glycosidases"/>
    <property type="match status" value="1"/>
</dbReference>
<feature type="domain" description="Glycosyl hydrolase family 13 catalytic" evidence="2">
    <location>
        <begin position="13"/>
        <end position="405"/>
    </location>
</feature>